<name>A0A2I0AH57_9ASPA</name>
<reference evidence="4 5" key="1">
    <citation type="journal article" date="2017" name="Nature">
        <title>The Apostasia genome and the evolution of orchids.</title>
        <authorList>
            <person name="Zhang G.Q."/>
            <person name="Liu K.W."/>
            <person name="Li Z."/>
            <person name="Lohaus R."/>
            <person name="Hsiao Y.Y."/>
            <person name="Niu S.C."/>
            <person name="Wang J.Y."/>
            <person name="Lin Y.C."/>
            <person name="Xu Q."/>
            <person name="Chen L.J."/>
            <person name="Yoshida K."/>
            <person name="Fujiwara S."/>
            <person name="Wang Z.W."/>
            <person name="Zhang Y.Q."/>
            <person name="Mitsuda N."/>
            <person name="Wang M."/>
            <person name="Liu G.H."/>
            <person name="Pecoraro L."/>
            <person name="Huang H.X."/>
            <person name="Xiao X.J."/>
            <person name="Lin M."/>
            <person name="Wu X.Y."/>
            <person name="Wu W.L."/>
            <person name="Chen Y.Y."/>
            <person name="Chang S.B."/>
            <person name="Sakamoto S."/>
            <person name="Ohme-Takagi M."/>
            <person name="Yagi M."/>
            <person name="Zeng S.J."/>
            <person name="Shen C.Y."/>
            <person name="Yeh C.M."/>
            <person name="Luo Y.B."/>
            <person name="Tsai W.C."/>
            <person name="Van de Peer Y."/>
            <person name="Liu Z.J."/>
        </authorList>
    </citation>
    <scope>NUCLEOTIDE SEQUENCE [LARGE SCALE GENOMIC DNA]</scope>
    <source>
        <strain evidence="5">cv. Shenzhen</strain>
        <tissue evidence="4">Stem</tissue>
    </source>
</reference>
<evidence type="ECO:0000259" key="3">
    <source>
        <dbReference type="Pfam" id="PF11250"/>
    </source>
</evidence>
<accession>A0A2I0AH57</accession>
<dbReference type="EMBL" id="KZ451982">
    <property type="protein sequence ID" value="PKA54845.1"/>
    <property type="molecule type" value="Genomic_DNA"/>
</dbReference>
<keyword evidence="5" id="KW-1185">Reference proteome</keyword>
<dbReference type="PANTHER" id="PTHR33155">
    <property type="entry name" value="FANTASTIC FOUR-LIKE PROTEIN (DUF3049)"/>
    <property type="match status" value="1"/>
</dbReference>
<evidence type="ECO:0000256" key="1">
    <source>
        <dbReference type="ARBA" id="ARBA00008690"/>
    </source>
</evidence>
<evidence type="ECO:0000313" key="5">
    <source>
        <dbReference type="Proteomes" id="UP000236161"/>
    </source>
</evidence>
<dbReference type="InterPro" id="IPR021410">
    <property type="entry name" value="FAF"/>
</dbReference>
<organism evidence="4 5">
    <name type="scientific">Apostasia shenzhenica</name>
    <dbReference type="NCBI Taxonomy" id="1088818"/>
    <lineage>
        <taxon>Eukaryota</taxon>
        <taxon>Viridiplantae</taxon>
        <taxon>Streptophyta</taxon>
        <taxon>Embryophyta</taxon>
        <taxon>Tracheophyta</taxon>
        <taxon>Spermatophyta</taxon>
        <taxon>Magnoliopsida</taxon>
        <taxon>Liliopsida</taxon>
        <taxon>Asparagales</taxon>
        <taxon>Orchidaceae</taxon>
        <taxon>Apostasioideae</taxon>
        <taxon>Apostasia</taxon>
    </lineage>
</organism>
<dbReference type="STRING" id="1088818.A0A2I0AH57"/>
<evidence type="ECO:0000256" key="2">
    <source>
        <dbReference type="SAM" id="MobiDB-lite"/>
    </source>
</evidence>
<dbReference type="OrthoDB" id="781255at2759"/>
<dbReference type="Pfam" id="PF11250">
    <property type="entry name" value="FAF"/>
    <property type="match status" value="1"/>
</dbReference>
<proteinExistence type="inferred from homology"/>
<gene>
    <name evidence="4" type="primary">FAF1</name>
    <name evidence="4" type="ORF">AXF42_Ash000680</name>
</gene>
<feature type="region of interest" description="Disordered" evidence="2">
    <location>
        <begin position="102"/>
        <end position="123"/>
    </location>
</feature>
<sequence>MLGFPDSDDRRNPLRRRSHLLLFPDASGLQLLATDQPNPPYLLETPAVGYPAGGQNPADPGPGAWGLHEAAPAGGDGRGIGLGLGLCTEGLGCESCDGGTEIEDDGGAPASAELRRQPARRRREEVRFPPPLRWLTGSGGRRWSRFMKAERRDGRLVLREFEISPPPEIFRASRRDGRLRLQLVGKQGEDY</sequence>
<dbReference type="AlphaFoldDB" id="A0A2I0AH57"/>
<evidence type="ECO:0000313" key="4">
    <source>
        <dbReference type="EMBL" id="PKA54845.1"/>
    </source>
</evidence>
<dbReference type="Proteomes" id="UP000236161">
    <property type="component" value="Unassembled WGS sequence"/>
</dbReference>
<comment type="similarity">
    <text evidence="1">Belongs to the fantastic four family.</text>
</comment>
<dbReference type="InterPro" id="IPR046431">
    <property type="entry name" value="FAF_dom"/>
</dbReference>
<protein>
    <submittedName>
        <fullName evidence="4">Protein fantastic four 1</fullName>
    </submittedName>
</protein>
<dbReference type="PANTHER" id="PTHR33155:SF75">
    <property type="entry name" value="OS02G0750800 PROTEIN"/>
    <property type="match status" value="1"/>
</dbReference>
<feature type="domain" description="FAF" evidence="3">
    <location>
        <begin position="127"/>
        <end position="183"/>
    </location>
</feature>